<dbReference type="AlphaFoldDB" id="A0A8H6L263"/>
<reference evidence="2 3" key="1">
    <citation type="journal article" date="2020" name="Genomics">
        <title>Complete, high-quality genomes from long-read metagenomic sequencing of two wolf lichen thalli reveals enigmatic genome architecture.</title>
        <authorList>
            <person name="McKenzie S.K."/>
            <person name="Walston R.F."/>
            <person name="Allen J.L."/>
        </authorList>
    </citation>
    <scope>NUCLEOTIDE SEQUENCE [LARGE SCALE GENOMIC DNA]</scope>
    <source>
        <strain evidence="2">WasteWater2</strain>
    </source>
</reference>
<sequence>MSSRSPHTASLMQSGSGAHVKPKFNGKPGISLKTPLSSHYYDLRQLQPEEDLIELNDEPPTPQIQTEHPNGPLHRSGGSPSESNHGLTRYQAKSSTRVQEQITLLDLEDPLIQGDSASRDGRIAGGERSRIGRQSYNLMYSNSAILRPTYLLTFSLLPRNIQTHTQSRSTSRQNSGDQLCDSCERSTSCWEKQVSHKMQRKAPGSIPHERTDCRTAELIKAILEVKATSAEQDILHKNDEDTTWFGVVREDDELPTFRDYGRYAAIMADTLRPSSRHARDHRFPGLVSFVSQTGAGKSTIINLVINLRTNNENFPSPVVGAAGLDVPTSGDVHLYSDPPDLHVRQPYYVCRLRGAGKR</sequence>
<dbReference type="EMBL" id="JACCJC010000045">
    <property type="protein sequence ID" value="KAF6232730.1"/>
    <property type="molecule type" value="Genomic_DNA"/>
</dbReference>
<feature type="region of interest" description="Disordered" evidence="1">
    <location>
        <begin position="1"/>
        <end position="95"/>
    </location>
</feature>
<dbReference type="OrthoDB" id="194358at2759"/>
<organism evidence="2 3">
    <name type="scientific">Letharia columbiana</name>
    <dbReference type="NCBI Taxonomy" id="112416"/>
    <lineage>
        <taxon>Eukaryota</taxon>
        <taxon>Fungi</taxon>
        <taxon>Dikarya</taxon>
        <taxon>Ascomycota</taxon>
        <taxon>Pezizomycotina</taxon>
        <taxon>Lecanoromycetes</taxon>
        <taxon>OSLEUM clade</taxon>
        <taxon>Lecanoromycetidae</taxon>
        <taxon>Lecanorales</taxon>
        <taxon>Lecanorineae</taxon>
        <taxon>Parmeliaceae</taxon>
        <taxon>Letharia</taxon>
    </lineage>
</organism>
<evidence type="ECO:0000313" key="3">
    <source>
        <dbReference type="Proteomes" id="UP000578531"/>
    </source>
</evidence>
<comment type="caution">
    <text evidence="2">The sequence shown here is derived from an EMBL/GenBank/DDBJ whole genome shotgun (WGS) entry which is preliminary data.</text>
</comment>
<dbReference type="GeneID" id="59290598"/>
<gene>
    <name evidence="2" type="ORF">HO173_008944</name>
</gene>
<feature type="compositionally biased region" description="Polar residues" evidence="1">
    <location>
        <begin position="78"/>
        <end position="95"/>
    </location>
</feature>
<protein>
    <submittedName>
        <fullName evidence="2">Uncharacterized protein</fullName>
    </submittedName>
</protein>
<evidence type="ECO:0000313" key="2">
    <source>
        <dbReference type="EMBL" id="KAF6232730.1"/>
    </source>
</evidence>
<accession>A0A8H6L263</accession>
<proteinExistence type="predicted"/>
<keyword evidence="3" id="KW-1185">Reference proteome</keyword>
<evidence type="ECO:0000256" key="1">
    <source>
        <dbReference type="SAM" id="MobiDB-lite"/>
    </source>
</evidence>
<dbReference type="Proteomes" id="UP000578531">
    <property type="component" value="Unassembled WGS sequence"/>
</dbReference>
<name>A0A8H6L263_9LECA</name>
<dbReference type="RefSeq" id="XP_037162156.1">
    <property type="nucleotide sequence ID" value="XM_037310840.1"/>
</dbReference>
<feature type="compositionally biased region" description="Polar residues" evidence="1">
    <location>
        <begin position="1"/>
        <end position="16"/>
    </location>
</feature>
<feature type="compositionally biased region" description="Acidic residues" evidence="1">
    <location>
        <begin position="48"/>
        <end position="57"/>
    </location>
</feature>